<dbReference type="Pfam" id="PF05016">
    <property type="entry name" value="ParE_toxin"/>
    <property type="match status" value="1"/>
</dbReference>
<dbReference type="InterPro" id="IPR028344">
    <property type="entry name" value="ParE1/4"/>
</dbReference>
<dbReference type="InterPro" id="IPR007712">
    <property type="entry name" value="RelE/ParE_toxin"/>
</dbReference>
<dbReference type="PANTHER" id="PTHR33755:SF9">
    <property type="entry name" value="TOXIN PARE1"/>
    <property type="match status" value="1"/>
</dbReference>
<keyword evidence="2" id="KW-1277">Toxin-antitoxin system</keyword>
<dbReference type="InterPro" id="IPR051803">
    <property type="entry name" value="TA_system_RelE-like_toxin"/>
</dbReference>
<evidence type="ECO:0000313" key="5">
    <source>
        <dbReference type="Proteomes" id="UP000615760"/>
    </source>
</evidence>
<gene>
    <name evidence="4" type="ORF">GCM10007424_04560</name>
</gene>
<proteinExistence type="inferred from homology"/>
<keyword evidence="5" id="KW-1185">Reference proteome</keyword>
<evidence type="ECO:0000256" key="3">
    <source>
        <dbReference type="PIRNR" id="PIRNR029218"/>
    </source>
</evidence>
<dbReference type="EMBL" id="BMJE01000001">
    <property type="protein sequence ID" value="GGB67685.1"/>
    <property type="molecule type" value="Genomic_DNA"/>
</dbReference>
<name>A0ABQ1JG42_9FLAO</name>
<accession>A0ABQ1JG42</accession>
<evidence type="ECO:0000256" key="1">
    <source>
        <dbReference type="ARBA" id="ARBA00006226"/>
    </source>
</evidence>
<protein>
    <recommendedName>
        <fullName evidence="3">Toxin</fullName>
    </recommendedName>
</protein>
<evidence type="ECO:0000313" key="4">
    <source>
        <dbReference type="EMBL" id="GGB67685.1"/>
    </source>
</evidence>
<organism evidence="4 5">
    <name type="scientific">Flavobacterium suaedae</name>
    <dbReference type="NCBI Taxonomy" id="1767027"/>
    <lineage>
        <taxon>Bacteria</taxon>
        <taxon>Pseudomonadati</taxon>
        <taxon>Bacteroidota</taxon>
        <taxon>Flavobacteriia</taxon>
        <taxon>Flavobacteriales</taxon>
        <taxon>Flavobacteriaceae</taxon>
        <taxon>Flavobacterium</taxon>
    </lineage>
</organism>
<dbReference type="PANTHER" id="PTHR33755">
    <property type="entry name" value="TOXIN PARE1-RELATED"/>
    <property type="match status" value="1"/>
</dbReference>
<dbReference type="PIRSF" id="PIRSF029218">
    <property type="entry name" value="ParE"/>
    <property type="match status" value="1"/>
</dbReference>
<comment type="caution">
    <text evidence="4">The sequence shown here is derived from an EMBL/GenBank/DDBJ whole genome shotgun (WGS) entry which is preliminary data.</text>
</comment>
<dbReference type="InterPro" id="IPR035093">
    <property type="entry name" value="RelE/ParE_toxin_dom_sf"/>
</dbReference>
<comment type="similarity">
    <text evidence="1 3">Belongs to the RelE toxin family.</text>
</comment>
<reference evidence="5" key="1">
    <citation type="journal article" date="2019" name="Int. J. Syst. Evol. Microbiol.">
        <title>The Global Catalogue of Microorganisms (GCM) 10K type strain sequencing project: providing services to taxonomists for standard genome sequencing and annotation.</title>
        <authorList>
            <consortium name="The Broad Institute Genomics Platform"/>
            <consortium name="The Broad Institute Genome Sequencing Center for Infectious Disease"/>
            <person name="Wu L."/>
            <person name="Ma J."/>
        </authorList>
    </citation>
    <scope>NUCLEOTIDE SEQUENCE [LARGE SCALE GENOMIC DNA]</scope>
    <source>
        <strain evidence="5">CGMCC 1.15461</strain>
    </source>
</reference>
<dbReference type="RefSeq" id="WP_188619605.1">
    <property type="nucleotide sequence ID" value="NZ_BMJE01000001.1"/>
</dbReference>
<dbReference type="Gene3D" id="3.30.2310.20">
    <property type="entry name" value="RelE-like"/>
    <property type="match status" value="1"/>
</dbReference>
<evidence type="ECO:0000256" key="2">
    <source>
        <dbReference type="ARBA" id="ARBA00022649"/>
    </source>
</evidence>
<dbReference type="Proteomes" id="UP000615760">
    <property type="component" value="Unassembled WGS sequence"/>
</dbReference>
<sequence>MAKYHLSKKAVDDLANIWSYTYDEWSERQADKYYKLLIDSCQEIANNPLLGKSYTEIADSLFGYKSGEHIIFYLIIDKKEIEVVRILHGRMDIKQKF</sequence>